<dbReference type="AlphaFoldDB" id="A0A0A7LAB4"/>
<accession>A0A0A7LAB4</accession>
<proteinExistence type="predicted"/>
<dbReference type="STRING" id="1577791.Mpt1_c01100"/>
<dbReference type="EMBL" id="CP010070">
    <property type="protein sequence ID" value="AIZ56014.1"/>
    <property type="molecule type" value="Genomic_DNA"/>
</dbReference>
<dbReference type="RefSeq" id="WP_048111291.1">
    <property type="nucleotide sequence ID" value="NZ_CP010070.1"/>
</dbReference>
<dbReference type="HOGENOM" id="CLU_1559401_0_0_2"/>
<sequence>MKKIEVALIVFGVLVIAGSIASIVVMFNVLSKEQPPAPWERDPYYNYYIDYGSYETEILQNGWTGKTTEAGQDPLLVLKELTDTTVDSEGRIISINGVAPDQSIGESWVIWKYDYNAEDYGNRWVEMDSVPHYAFGEGTDYYLGLTQIDPVTKTPYLNPNDGDIFVAILCD</sequence>
<protein>
    <submittedName>
        <fullName evidence="1">Uncharacterized protein</fullName>
    </submittedName>
</protein>
<dbReference type="Proteomes" id="UP000030787">
    <property type="component" value="Chromosome"/>
</dbReference>
<reference evidence="1 2" key="1">
    <citation type="journal article" date="2014" name="Appl. Environ. Microbiol.">
        <title>Comparative Genome Analysis of 'Candidatus Methanoplasma termitum' Indicates a New Mode of Energy Metabolism in the Seventh Order of Methanogens.</title>
        <authorList>
            <person name="Lang K."/>
            <person name="Schuldes J."/>
            <person name="Klingl A."/>
            <person name="Poehlein A."/>
            <person name="Daniel R."/>
            <person name="Brune A."/>
        </authorList>
    </citation>
    <scope>NUCLEOTIDE SEQUENCE [LARGE SCALE GENOMIC DNA]</scope>
    <source>
        <strain evidence="2">Mpt1</strain>
    </source>
</reference>
<keyword evidence="2" id="KW-1185">Reference proteome</keyword>
<dbReference type="KEGG" id="mear:Mpt1_c01100"/>
<organism evidence="1 2">
    <name type="scientific">Candidatus Methanoplasma termitum</name>
    <dbReference type="NCBI Taxonomy" id="1577791"/>
    <lineage>
        <taxon>Archaea</taxon>
        <taxon>Methanobacteriati</taxon>
        <taxon>Thermoplasmatota</taxon>
        <taxon>Thermoplasmata</taxon>
        <taxon>Methanomassiliicoccales</taxon>
        <taxon>Methanomassiliicoccaceae</taxon>
        <taxon>Candidatus Methanoplasma</taxon>
    </lineage>
</organism>
<name>A0A0A7LAB4_9ARCH</name>
<evidence type="ECO:0000313" key="2">
    <source>
        <dbReference type="Proteomes" id="UP000030787"/>
    </source>
</evidence>
<dbReference type="GeneID" id="24817785"/>
<gene>
    <name evidence="1" type="ORF">Mpt1_c01100</name>
</gene>
<evidence type="ECO:0000313" key="1">
    <source>
        <dbReference type="EMBL" id="AIZ56014.1"/>
    </source>
</evidence>